<comment type="similarity">
    <text evidence="1">Belongs to the carbohydrate kinase PfkB family.</text>
</comment>
<dbReference type="InterPro" id="IPR029056">
    <property type="entry name" value="Ribokinase-like"/>
</dbReference>
<evidence type="ECO:0000256" key="10">
    <source>
        <dbReference type="ARBA" id="ARBA00022958"/>
    </source>
</evidence>
<dbReference type="EC" id="2.7.1.15" evidence="2"/>
<evidence type="ECO:0000256" key="7">
    <source>
        <dbReference type="ARBA" id="ARBA00022777"/>
    </source>
</evidence>
<dbReference type="GO" id="GO:0006014">
    <property type="term" value="P:D-ribose metabolic process"/>
    <property type="evidence" value="ECO:0007669"/>
    <property type="project" value="InterPro"/>
</dbReference>
<evidence type="ECO:0000256" key="8">
    <source>
        <dbReference type="ARBA" id="ARBA00022840"/>
    </source>
</evidence>
<evidence type="ECO:0000256" key="2">
    <source>
        <dbReference type="ARBA" id="ARBA00012035"/>
    </source>
</evidence>
<dbReference type="GO" id="GO:0046872">
    <property type="term" value="F:metal ion binding"/>
    <property type="evidence" value="ECO:0007669"/>
    <property type="project" value="UniProtKB-KW"/>
</dbReference>
<keyword evidence="6" id="KW-0547">Nucleotide-binding</keyword>
<evidence type="ECO:0000256" key="6">
    <source>
        <dbReference type="ARBA" id="ARBA00022741"/>
    </source>
</evidence>
<evidence type="ECO:0000256" key="1">
    <source>
        <dbReference type="ARBA" id="ARBA00010688"/>
    </source>
</evidence>
<keyword evidence="11" id="KW-0119">Carbohydrate metabolism</keyword>
<dbReference type="PANTHER" id="PTHR10584:SF166">
    <property type="entry name" value="RIBOKINASE"/>
    <property type="match status" value="1"/>
</dbReference>
<dbReference type="InterPro" id="IPR002139">
    <property type="entry name" value="Ribo/fructo_kinase"/>
</dbReference>
<dbReference type="InterPro" id="IPR011877">
    <property type="entry name" value="Ribokinase"/>
</dbReference>
<evidence type="ECO:0000256" key="11">
    <source>
        <dbReference type="ARBA" id="ARBA00023277"/>
    </source>
</evidence>
<evidence type="ECO:0000313" key="14">
    <source>
        <dbReference type="Proteomes" id="UP000553459"/>
    </source>
</evidence>
<keyword evidence="4" id="KW-0808">Transferase</keyword>
<dbReference type="InterPro" id="IPR011611">
    <property type="entry name" value="PfkB_dom"/>
</dbReference>
<keyword evidence="14" id="KW-1185">Reference proteome</keyword>
<reference evidence="13 14" key="1">
    <citation type="submission" date="2019-11" db="EMBL/GenBank/DDBJ databases">
        <title>Characterization of Elizabethkingia argenteiflava sp. nov., isolated from inner surface of Soybean Pods.</title>
        <authorList>
            <person name="Mo S."/>
        </authorList>
    </citation>
    <scope>NUCLEOTIDE SEQUENCE [LARGE SCALE GENOMIC DNA]</scope>
    <source>
        <strain evidence="13 14">YB22</strain>
    </source>
</reference>
<keyword evidence="5" id="KW-0479">Metal-binding</keyword>
<dbReference type="PROSITE" id="PS00583">
    <property type="entry name" value="PFKB_KINASES_1"/>
    <property type="match status" value="1"/>
</dbReference>
<dbReference type="GO" id="GO:0005829">
    <property type="term" value="C:cytosol"/>
    <property type="evidence" value="ECO:0007669"/>
    <property type="project" value="TreeGrafter"/>
</dbReference>
<sequence length="296" mass="31932">MKFSSHTPKIVVVGSSSIDLVLTTEHHPFINETVLATQTDLFLGGKGANQAVGTSRLGAQVYLVGCVGRDANGASVLENLEGEGIDVGFVHQNSTQPTGTAYVTYAHGNISIVVVPAANNFITTTDIDKAETIIKEADLVLTQLEIPIAAVNHLFNLCEKSKTRIGLYASPAKFVPAYMIEASTFIVAKSNDLSVIFGEANDDKVLKRLPNKLFIRDGINSTLYFNGEEMKYYRKEPATTAHKMGMGDAFTSGFAIAFCHGNEIRDCVRFGNEVALKVSASRGSQTGLPYLEDFNA</sequence>
<evidence type="ECO:0000256" key="4">
    <source>
        <dbReference type="ARBA" id="ARBA00022679"/>
    </source>
</evidence>
<dbReference type="EMBL" id="JAAABJ010000519">
    <property type="protein sequence ID" value="NAW51318.1"/>
    <property type="molecule type" value="Genomic_DNA"/>
</dbReference>
<accession>A0A845PY81</accession>
<evidence type="ECO:0000256" key="9">
    <source>
        <dbReference type="ARBA" id="ARBA00022842"/>
    </source>
</evidence>
<dbReference type="SUPFAM" id="SSF53613">
    <property type="entry name" value="Ribokinase-like"/>
    <property type="match status" value="1"/>
</dbReference>
<dbReference type="RefSeq" id="WP_166519601.1">
    <property type="nucleotide sequence ID" value="NZ_JAAABJ010000519.1"/>
</dbReference>
<dbReference type="Proteomes" id="UP000553459">
    <property type="component" value="Unassembled WGS sequence"/>
</dbReference>
<organism evidence="13 14">
    <name type="scientific">Elizabethkingia argenteiflava</name>
    <dbReference type="NCBI Taxonomy" id="2681556"/>
    <lineage>
        <taxon>Bacteria</taxon>
        <taxon>Pseudomonadati</taxon>
        <taxon>Bacteroidota</taxon>
        <taxon>Flavobacteriia</taxon>
        <taxon>Flavobacteriales</taxon>
        <taxon>Weeksellaceae</taxon>
        <taxon>Elizabethkingia</taxon>
    </lineage>
</organism>
<dbReference type="InterPro" id="IPR002173">
    <property type="entry name" value="Carboh/pur_kinase_PfkB_CS"/>
</dbReference>
<proteinExistence type="inferred from homology"/>
<name>A0A845PY81_9FLAO</name>
<gene>
    <name evidence="13" type="ORF">GNY06_07975</name>
</gene>
<evidence type="ECO:0000313" key="13">
    <source>
        <dbReference type="EMBL" id="NAW51318.1"/>
    </source>
</evidence>
<dbReference type="PRINTS" id="PR00990">
    <property type="entry name" value="RIBOKINASE"/>
</dbReference>
<protein>
    <recommendedName>
        <fullName evidence="3">Ribokinase</fullName>
        <ecNumber evidence="2">2.7.1.15</ecNumber>
    </recommendedName>
</protein>
<keyword evidence="10" id="KW-0630">Potassium</keyword>
<dbReference type="PANTHER" id="PTHR10584">
    <property type="entry name" value="SUGAR KINASE"/>
    <property type="match status" value="1"/>
</dbReference>
<dbReference type="AlphaFoldDB" id="A0A845PY81"/>
<dbReference type="Gene3D" id="3.40.1190.20">
    <property type="match status" value="1"/>
</dbReference>
<keyword evidence="7 13" id="KW-0418">Kinase</keyword>
<dbReference type="Pfam" id="PF00294">
    <property type="entry name" value="PfkB"/>
    <property type="match status" value="1"/>
</dbReference>
<dbReference type="GO" id="GO:0005524">
    <property type="term" value="F:ATP binding"/>
    <property type="evidence" value="ECO:0007669"/>
    <property type="project" value="UniProtKB-KW"/>
</dbReference>
<keyword evidence="8" id="KW-0067">ATP-binding</keyword>
<dbReference type="GO" id="GO:0004747">
    <property type="term" value="F:ribokinase activity"/>
    <property type="evidence" value="ECO:0007669"/>
    <property type="project" value="UniProtKB-EC"/>
</dbReference>
<feature type="domain" description="Carbohydrate kinase PfkB" evidence="12">
    <location>
        <begin position="9"/>
        <end position="289"/>
    </location>
</feature>
<dbReference type="CDD" id="cd01174">
    <property type="entry name" value="ribokinase"/>
    <property type="match status" value="1"/>
</dbReference>
<keyword evidence="9" id="KW-0460">Magnesium</keyword>
<evidence type="ECO:0000256" key="3">
    <source>
        <dbReference type="ARBA" id="ARBA00016943"/>
    </source>
</evidence>
<evidence type="ECO:0000256" key="5">
    <source>
        <dbReference type="ARBA" id="ARBA00022723"/>
    </source>
</evidence>
<comment type="caution">
    <text evidence="13">The sequence shown here is derived from an EMBL/GenBank/DDBJ whole genome shotgun (WGS) entry which is preliminary data.</text>
</comment>
<evidence type="ECO:0000259" key="12">
    <source>
        <dbReference type="Pfam" id="PF00294"/>
    </source>
</evidence>